<comment type="caution">
    <text evidence="1">The sequence shown here is derived from an EMBL/GenBank/DDBJ whole genome shotgun (WGS) entry which is preliminary data.</text>
</comment>
<proteinExistence type="predicted"/>
<protein>
    <submittedName>
        <fullName evidence="1">Uncharacterized protein</fullName>
    </submittedName>
</protein>
<dbReference type="EMBL" id="AQHW01000031">
    <property type="protein sequence ID" value="KKB45711.1"/>
    <property type="molecule type" value="Genomic_DNA"/>
</dbReference>
<dbReference type="PATRIC" id="fig|1203610.3.peg.5467"/>
<name>A0A0F5IJK6_9BACT</name>
<reference evidence="1 2" key="1">
    <citation type="submission" date="2013-04" db="EMBL/GenBank/DDBJ databases">
        <title>The Genome Sequence of Parabacteroides gordonii DSM 23371.</title>
        <authorList>
            <consortium name="The Broad Institute Genomics Platform"/>
            <person name="Earl A."/>
            <person name="Ward D."/>
            <person name="Feldgarden M."/>
            <person name="Gevers D."/>
            <person name="Martens E."/>
            <person name="Sakamoto M."/>
            <person name="Benno Y."/>
            <person name="Suzuki N."/>
            <person name="Matsunaga N."/>
            <person name="Koshihara K."/>
            <person name="Seki M."/>
            <person name="Komiya H."/>
            <person name="Walker B."/>
            <person name="Young S."/>
            <person name="Zeng Q."/>
            <person name="Gargeya S."/>
            <person name="Fitzgerald M."/>
            <person name="Haas B."/>
            <person name="Abouelleil A."/>
            <person name="Allen A.W."/>
            <person name="Alvarado L."/>
            <person name="Arachchi H.M."/>
            <person name="Berlin A.M."/>
            <person name="Chapman S.B."/>
            <person name="Gainer-Dewar J."/>
            <person name="Goldberg J."/>
            <person name="Griggs A."/>
            <person name="Gujja S."/>
            <person name="Hansen M."/>
            <person name="Howarth C."/>
            <person name="Imamovic A."/>
            <person name="Ireland A."/>
            <person name="Larimer J."/>
            <person name="McCowan C."/>
            <person name="Murphy C."/>
            <person name="Pearson M."/>
            <person name="Poon T.W."/>
            <person name="Priest M."/>
            <person name="Roberts A."/>
            <person name="Saif S."/>
            <person name="Shea T."/>
            <person name="Sisk P."/>
            <person name="Sykes S."/>
            <person name="Wortman J."/>
            <person name="Nusbaum C."/>
            <person name="Birren B."/>
        </authorList>
    </citation>
    <scope>NUCLEOTIDE SEQUENCE [LARGE SCALE GENOMIC DNA]</scope>
    <source>
        <strain evidence="1 2">MS-1</strain>
    </source>
</reference>
<dbReference type="AlphaFoldDB" id="A0A0F5IJK6"/>
<sequence length="71" mass="8188">MLSKLGCEHRRDTGVKQVNMVVLRTRSKYFNEKSLYIQCHYIGGYEYADGKSLLLSLFLGSKNAVYESKYS</sequence>
<dbReference type="HOGENOM" id="CLU_2736385_0_0_10"/>
<accession>A0A0F5IJK6</accession>
<evidence type="ECO:0000313" key="1">
    <source>
        <dbReference type="EMBL" id="KKB45711.1"/>
    </source>
</evidence>
<evidence type="ECO:0000313" key="2">
    <source>
        <dbReference type="Proteomes" id="UP000033035"/>
    </source>
</evidence>
<dbReference type="Proteomes" id="UP000033035">
    <property type="component" value="Unassembled WGS sequence"/>
</dbReference>
<gene>
    <name evidence="1" type="ORF">HMPREF1536_05351</name>
</gene>
<organism evidence="1 2">
    <name type="scientific">Parabacteroides gordonii MS-1 = DSM 23371</name>
    <dbReference type="NCBI Taxonomy" id="1203610"/>
    <lineage>
        <taxon>Bacteria</taxon>
        <taxon>Pseudomonadati</taxon>
        <taxon>Bacteroidota</taxon>
        <taxon>Bacteroidia</taxon>
        <taxon>Bacteroidales</taxon>
        <taxon>Tannerellaceae</taxon>
        <taxon>Parabacteroides</taxon>
    </lineage>
</organism>
<keyword evidence="2" id="KW-1185">Reference proteome</keyword>